<dbReference type="OrthoDB" id="2284196at2759"/>
<keyword evidence="1" id="KW-0472">Membrane</keyword>
<evidence type="ECO:0000313" key="3">
    <source>
        <dbReference type="Proteomes" id="UP000053815"/>
    </source>
</evidence>
<evidence type="ECO:0000313" key="2">
    <source>
        <dbReference type="EMBL" id="GAN08120.1"/>
    </source>
</evidence>
<dbReference type="InterPro" id="IPR040410">
    <property type="entry name" value="UPF0658_Golgi"/>
</dbReference>
<dbReference type="PANTHER" id="PTHR34391">
    <property type="entry name" value="UPF0658 GOLGI APPARATUS MEMBRANE PROTEIN C1952.10C-RELATED"/>
    <property type="match status" value="1"/>
</dbReference>
<evidence type="ECO:0000256" key="1">
    <source>
        <dbReference type="SAM" id="Phobius"/>
    </source>
</evidence>
<accession>A0A0C9LW92</accession>
<feature type="transmembrane region" description="Helical" evidence="1">
    <location>
        <begin position="268"/>
        <end position="288"/>
    </location>
</feature>
<sequence length="367" mass="41058">MMQISNKIHKLIQGLGEKQQQQPLNCSSSKLAQNATSIINDIPKQPQYPQEKSIIHCPASMVLLFVLFVEALAITSMQGCIIYYHTLVFAQCNLSLRTLGLSQVDLIYHGILIMAFVYQVLASLLTFLYKGILLVVYTGIQTIQHMMFEKAGCQFPPLVDATAVADGNTTTLPNLSNETTTPAINKLLHMSVIISNTSSIFQDTVDEYISNIKPFEYAILVLVPLCFIIMAGCIVKLYSLFKWNQYKSHTVPVATAGDGDGARLRMTLMAWSVLTGLLKLDFFFLFAYAVQLVPSHMMEYTVPSYESSVVFFASVLAFLLAIQGIRSENYKVMWLFSLVLLGSIGYLGYRLFTFGIPREVTRDPFMV</sequence>
<dbReference type="PANTHER" id="PTHR34391:SF1">
    <property type="entry name" value="UPF0658 GOLGI APPARATUS MEMBRANE PROTEIN C1952.10C-RELATED"/>
    <property type="match status" value="1"/>
</dbReference>
<organism evidence="2">
    <name type="scientific">Mucor ambiguus</name>
    <dbReference type="NCBI Taxonomy" id="91626"/>
    <lineage>
        <taxon>Eukaryota</taxon>
        <taxon>Fungi</taxon>
        <taxon>Fungi incertae sedis</taxon>
        <taxon>Mucoromycota</taxon>
        <taxon>Mucoromycotina</taxon>
        <taxon>Mucoromycetes</taxon>
        <taxon>Mucorales</taxon>
        <taxon>Mucorineae</taxon>
        <taxon>Mucoraceae</taxon>
        <taxon>Mucor</taxon>
    </lineage>
</organism>
<feature type="transmembrane region" description="Helical" evidence="1">
    <location>
        <begin position="217"/>
        <end position="238"/>
    </location>
</feature>
<feature type="transmembrane region" description="Helical" evidence="1">
    <location>
        <begin position="332"/>
        <end position="352"/>
    </location>
</feature>
<dbReference type="EMBL" id="DF836479">
    <property type="protein sequence ID" value="GAN08120.1"/>
    <property type="molecule type" value="Genomic_DNA"/>
</dbReference>
<feature type="transmembrane region" description="Helical" evidence="1">
    <location>
        <begin position="309"/>
        <end position="326"/>
    </location>
</feature>
<keyword evidence="3" id="KW-1185">Reference proteome</keyword>
<feature type="transmembrane region" description="Helical" evidence="1">
    <location>
        <begin position="106"/>
        <end position="129"/>
    </location>
</feature>
<reference evidence="2" key="1">
    <citation type="submission" date="2014-09" db="EMBL/GenBank/DDBJ databases">
        <title>Draft genome sequence of an oleaginous Mucoromycotina fungus Mucor ambiguus NBRC6742.</title>
        <authorList>
            <person name="Takeda I."/>
            <person name="Yamane N."/>
            <person name="Morita T."/>
            <person name="Tamano K."/>
            <person name="Machida M."/>
            <person name="Baker S."/>
            <person name="Koike H."/>
        </authorList>
    </citation>
    <scope>NUCLEOTIDE SEQUENCE</scope>
    <source>
        <strain evidence="2">NBRC 6742</strain>
    </source>
</reference>
<dbReference type="Proteomes" id="UP000053815">
    <property type="component" value="Unassembled WGS sequence"/>
</dbReference>
<keyword evidence="1" id="KW-0812">Transmembrane</keyword>
<protein>
    <submittedName>
        <fullName evidence="2">Uncharacterized protein</fullName>
    </submittedName>
</protein>
<gene>
    <name evidence="2" type="ORF">MAM1_0190c07627</name>
</gene>
<feature type="transmembrane region" description="Helical" evidence="1">
    <location>
        <begin position="62"/>
        <end position="86"/>
    </location>
</feature>
<proteinExistence type="predicted"/>
<keyword evidence="1" id="KW-1133">Transmembrane helix</keyword>
<name>A0A0C9LW92_9FUNG</name>
<dbReference type="AlphaFoldDB" id="A0A0C9LW92"/>
<dbReference type="GO" id="GO:0005794">
    <property type="term" value="C:Golgi apparatus"/>
    <property type="evidence" value="ECO:0007669"/>
    <property type="project" value="TreeGrafter"/>
</dbReference>